<dbReference type="InterPro" id="IPR005225">
    <property type="entry name" value="Small_GTP-bd"/>
</dbReference>
<keyword evidence="8 10" id="KW-0342">GTP-binding</keyword>
<dbReference type="InterPro" id="IPR053905">
    <property type="entry name" value="EF-G-like_DII"/>
</dbReference>
<sequence length="874" mass="93480">MSQQTTIRKLAELVNTPVEKLLEQLAEAGMKFSGPDQVVTSIEKVKLLGFLKRSHGKADKPADADEASKKITLNRSRKQEITVGGGKNRTTVDVVVRKKVTLVKPNEGGSGATDNDERAEILRKLEESKQRNLAEQQRLAEDDRRRAEAVEAARQAAEDAARAKAEEEARTKLADASAAAPADEQEPARKPPSAHGHGHPKPAPAVAPRADDRNSAARHKTRGSHAMVAGVEDDDAANRFAGQLHLSASDRARRSSSSRGKSKPQPRRQSEQSRSGGGQHGFSRPTAPIVREVAIGDTITVADLAQKLALKGGDVVKALFKMGVMATINQSIDHDTAALVTEELGHTVIKANANDAEDALIAHVEETQGDKAPRPPVVTIMGHVDHGKTSLLDYIRRTKVASGEAGGITQHIGAYHVETPKGVISFLDTPGHAAFTSMRARGAKLTDIVVLVVAADDGVMPQTKEAVQHAKAAGVPLIVAINKIDKSDADPLRVKNELLGEEVVAEEFGGETQMVELSAKTGAGVDDLLDAISLQAEVLELQAVPVGRATGTVIESALDKGRGPVATVLVQQGQLKKGDYLVCGVHYGRVRALFDETGKQVESAGPSIPVQVLGLSGVPDAGDDFVVVDDERLAKDVAQQRDAKRRESRLVAQAGNRMEDIMAQMGKGEGQLSLNLVVKADVQGSVEALRQALVALSNDQIRINVISSGVGGITESDANAAATAKATVIGFNVRADASARRIIESNGVDLRYFSIIYDVIDQVKQVASGILGVEIREEIIGIAEVRDVFRSSKFGAVAGCMVVEGVVKRSKPIRVLRDNAVIFEGELESLRRFKENVDEVRNGTECGIGVKQYNDVKPGDQIECFERIEVQRTL</sequence>
<keyword evidence="4 10" id="KW-0963">Cytoplasm</keyword>
<dbReference type="GO" id="GO:0005829">
    <property type="term" value="C:cytosol"/>
    <property type="evidence" value="ECO:0007669"/>
    <property type="project" value="TreeGrafter"/>
</dbReference>
<dbReference type="SUPFAM" id="SSF52156">
    <property type="entry name" value="Initiation factor IF2/eIF5b, domain 3"/>
    <property type="match status" value="1"/>
</dbReference>
<evidence type="ECO:0000256" key="11">
    <source>
        <dbReference type="RuleBase" id="RU000644"/>
    </source>
</evidence>
<organism evidence="15">
    <name type="scientific">Lysobacter firmicutimachus</name>
    <dbReference type="NCBI Taxonomy" id="1792846"/>
    <lineage>
        <taxon>Bacteria</taxon>
        <taxon>Pseudomonadati</taxon>
        <taxon>Pseudomonadota</taxon>
        <taxon>Gammaproteobacteria</taxon>
        <taxon>Lysobacterales</taxon>
        <taxon>Lysobacteraceae</taxon>
        <taxon>Lysobacter</taxon>
    </lineage>
</organism>
<dbReference type="InterPro" id="IPR000178">
    <property type="entry name" value="TF_IF2_bacterial-like"/>
</dbReference>
<dbReference type="EMBL" id="CP159925">
    <property type="protein sequence ID" value="XCO74506.1"/>
    <property type="molecule type" value="Genomic_DNA"/>
</dbReference>
<dbReference type="FunFam" id="2.40.30.10:FF:000054">
    <property type="entry name" value="Translation initiation factor IF-2"/>
    <property type="match status" value="1"/>
</dbReference>
<evidence type="ECO:0000256" key="6">
    <source>
        <dbReference type="ARBA" id="ARBA00022741"/>
    </source>
</evidence>
<feature type="region of interest" description="Disordered" evidence="13">
    <location>
        <begin position="245"/>
        <end position="287"/>
    </location>
</feature>
<dbReference type="InterPro" id="IPR000795">
    <property type="entry name" value="T_Tr_GTP-bd_dom"/>
</dbReference>
<dbReference type="InterPro" id="IPR004161">
    <property type="entry name" value="EFTu-like_2"/>
</dbReference>
<feature type="region of interest" description="Disordered" evidence="13">
    <location>
        <begin position="127"/>
        <end position="225"/>
    </location>
</feature>
<proteinExistence type="inferred from homology"/>
<dbReference type="InterPro" id="IPR036925">
    <property type="entry name" value="TIF_IF2_dom3_sf"/>
</dbReference>
<evidence type="ECO:0000256" key="1">
    <source>
        <dbReference type="ARBA" id="ARBA00004496"/>
    </source>
</evidence>
<dbReference type="Pfam" id="PF22042">
    <property type="entry name" value="EF-G_D2"/>
    <property type="match status" value="1"/>
</dbReference>
<evidence type="ECO:0000256" key="5">
    <source>
        <dbReference type="ARBA" id="ARBA00022540"/>
    </source>
</evidence>
<gene>
    <name evidence="10 15" type="primary">infB</name>
    <name evidence="15" type="ORF">ABU614_19325</name>
</gene>
<evidence type="ECO:0000256" key="10">
    <source>
        <dbReference type="HAMAP-Rule" id="MF_00100"/>
    </source>
</evidence>
<dbReference type="InterPro" id="IPR009061">
    <property type="entry name" value="DNA-bd_dom_put_sf"/>
</dbReference>
<feature type="domain" description="Tr-type G" evidence="14">
    <location>
        <begin position="373"/>
        <end position="540"/>
    </location>
</feature>
<dbReference type="SUPFAM" id="SSF52540">
    <property type="entry name" value="P-loop containing nucleoside triphosphate hydrolases"/>
    <property type="match status" value="1"/>
</dbReference>
<evidence type="ECO:0000256" key="7">
    <source>
        <dbReference type="ARBA" id="ARBA00022917"/>
    </source>
</evidence>
<dbReference type="PANTHER" id="PTHR43381">
    <property type="entry name" value="TRANSLATION INITIATION FACTOR IF-2-RELATED"/>
    <property type="match status" value="1"/>
</dbReference>
<dbReference type="GO" id="GO:0003743">
    <property type="term" value="F:translation initiation factor activity"/>
    <property type="evidence" value="ECO:0007669"/>
    <property type="project" value="UniProtKB-UniRule"/>
</dbReference>
<dbReference type="Gene3D" id="3.30.56.50">
    <property type="entry name" value="Putative DNA-binding domain, N-terminal subdomain of bacterial translation initiation factor IF2"/>
    <property type="match status" value="1"/>
</dbReference>
<evidence type="ECO:0000256" key="4">
    <source>
        <dbReference type="ARBA" id="ARBA00022490"/>
    </source>
</evidence>
<dbReference type="RefSeq" id="WP_363797337.1">
    <property type="nucleotide sequence ID" value="NZ_CP159925.1"/>
</dbReference>
<feature type="binding site" evidence="10">
    <location>
        <begin position="428"/>
        <end position="432"/>
    </location>
    <ligand>
        <name>GTP</name>
        <dbReference type="ChEBI" id="CHEBI:37565"/>
    </ligand>
</feature>
<evidence type="ECO:0000256" key="13">
    <source>
        <dbReference type="SAM" id="MobiDB-lite"/>
    </source>
</evidence>
<dbReference type="CDD" id="cd03692">
    <property type="entry name" value="mtIF2_IVc"/>
    <property type="match status" value="1"/>
</dbReference>
<feature type="region of interest" description="G-domain" evidence="10">
    <location>
        <begin position="376"/>
        <end position="524"/>
    </location>
</feature>
<dbReference type="FunFam" id="3.40.50.10050:FF:000001">
    <property type="entry name" value="Translation initiation factor IF-2"/>
    <property type="match status" value="1"/>
</dbReference>
<feature type="compositionally biased region" description="Basic and acidic residues" evidence="13">
    <location>
        <begin position="127"/>
        <end position="173"/>
    </location>
</feature>
<dbReference type="Pfam" id="PF04760">
    <property type="entry name" value="IF2_N"/>
    <property type="match status" value="1"/>
</dbReference>
<dbReference type="PROSITE" id="PS51722">
    <property type="entry name" value="G_TR_2"/>
    <property type="match status" value="1"/>
</dbReference>
<dbReference type="HAMAP" id="MF_00100_B">
    <property type="entry name" value="IF_2_B"/>
    <property type="match status" value="1"/>
</dbReference>
<comment type="subcellular location">
    <subcellularLocation>
        <location evidence="1 10 12">Cytoplasm</location>
    </subcellularLocation>
</comment>
<keyword evidence="5 10" id="KW-0396">Initiation factor</keyword>
<feature type="binding site" evidence="10">
    <location>
        <begin position="482"/>
        <end position="485"/>
    </location>
    <ligand>
        <name>GTP</name>
        <dbReference type="ChEBI" id="CHEBI:37565"/>
    </ligand>
</feature>
<protein>
    <recommendedName>
        <fullName evidence="3 10">Translation initiation factor IF-2</fullName>
    </recommendedName>
</protein>
<feature type="binding site" evidence="10">
    <location>
        <begin position="382"/>
        <end position="389"/>
    </location>
    <ligand>
        <name>GTP</name>
        <dbReference type="ChEBI" id="CHEBI:37565"/>
    </ligand>
</feature>
<dbReference type="AlphaFoldDB" id="A0AAU8MS49"/>
<dbReference type="InterPro" id="IPR044145">
    <property type="entry name" value="IF2_II"/>
</dbReference>
<dbReference type="FunFam" id="2.40.30.10:FF:000008">
    <property type="entry name" value="Translation initiation factor IF-2"/>
    <property type="match status" value="1"/>
</dbReference>
<evidence type="ECO:0000259" key="14">
    <source>
        <dbReference type="PROSITE" id="PS51722"/>
    </source>
</evidence>
<dbReference type="Pfam" id="PF03144">
    <property type="entry name" value="GTP_EFTU_D2"/>
    <property type="match status" value="1"/>
</dbReference>
<dbReference type="Gene3D" id="3.40.50.10050">
    <property type="entry name" value="Translation initiation factor IF- 2, domain 3"/>
    <property type="match status" value="1"/>
</dbReference>
<keyword evidence="7 10" id="KW-0648">Protein biosynthesis</keyword>
<dbReference type="CDD" id="cd03702">
    <property type="entry name" value="IF2_mtIF2_II"/>
    <property type="match status" value="1"/>
</dbReference>
<dbReference type="InterPro" id="IPR023115">
    <property type="entry name" value="TIF_IF2_dom3"/>
</dbReference>
<accession>A0AAU8MS49</accession>
<dbReference type="FunFam" id="3.40.50.300:FF:000019">
    <property type="entry name" value="Translation initiation factor IF-2"/>
    <property type="match status" value="1"/>
</dbReference>
<evidence type="ECO:0000256" key="2">
    <source>
        <dbReference type="ARBA" id="ARBA00007733"/>
    </source>
</evidence>
<dbReference type="SUPFAM" id="SSF46955">
    <property type="entry name" value="Putative DNA-binding domain"/>
    <property type="match status" value="1"/>
</dbReference>
<dbReference type="GO" id="GO:0005525">
    <property type="term" value="F:GTP binding"/>
    <property type="evidence" value="ECO:0007669"/>
    <property type="project" value="UniProtKB-KW"/>
</dbReference>
<dbReference type="NCBIfam" id="TIGR00231">
    <property type="entry name" value="small_GTP"/>
    <property type="match status" value="1"/>
</dbReference>
<evidence type="ECO:0000256" key="3">
    <source>
        <dbReference type="ARBA" id="ARBA00020675"/>
    </source>
</evidence>
<dbReference type="PANTHER" id="PTHR43381:SF5">
    <property type="entry name" value="TR-TYPE G DOMAIN-CONTAINING PROTEIN"/>
    <property type="match status" value="1"/>
</dbReference>
<keyword evidence="6 10" id="KW-0547">Nucleotide-binding</keyword>
<evidence type="ECO:0000256" key="8">
    <source>
        <dbReference type="ARBA" id="ARBA00023134"/>
    </source>
</evidence>
<dbReference type="InterPro" id="IPR009000">
    <property type="entry name" value="Transl_B-barrel_sf"/>
</dbReference>
<comment type="function">
    <text evidence="9 10 11">One of the essential components for the initiation of protein synthesis. Protects formylmethionyl-tRNA from spontaneous hydrolysis and promotes its binding to the 30S ribosomal subunits. Also involved in the hydrolysis of GTP during the formation of the 70S ribosomal complex.</text>
</comment>
<dbReference type="SUPFAM" id="SSF50447">
    <property type="entry name" value="Translation proteins"/>
    <property type="match status" value="2"/>
</dbReference>
<dbReference type="GO" id="GO:0003924">
    <property type="term" value="F:GTPase activity"/>
    <property type="evidence" value="ECO:0007669"/>
    <property type="project" value="UniProtKB-UniRule"/>
</dbReference>
<dbReference type="Gene3D" id="3.40.50.300">
    <property type="entry name" value="P-loop containing nucleotide triphosphate hydrolases"/>
    <property type="match status" value="1"/>
</dbReference>
<dbReference type="InterPro" id="IPR006847">
    <property type="entry name" value="IF2_N"/>
</dbReference>
<dbReference type="NCBIfam" id="TIGR00487">
    <property type="entry name" value="IF-2"/>
    <property type="match status" value="1"/>
</dbReference>
<feature type="compositionally biased region" description="Basic residues" evidence="13">
    <location>
        <begin position="254"/>
        <end position="266"/>
    </location>
</feature>
<dbReference type="InterPro" id="IPR027417">
    <property type="entry name" value="P-loop_NTPase"/>
</dbReference>
<name>A0AAU8MS49_9GAMM</name>
<comment type="similarity">
    <text evidence="2 10 11">Belongs to the TRAFAC class translation factor GTPase superfamily. Classic translation factor GTPase family. IF-2 subfamily.</text>
</comment>
<dbReference type="CDD" id="cd01887">
    <property type="entry name" value="IF2_eIF5B"/>
    <property type="match status" value="1"/>
</dbReference>
<evidence type="ECO:0000256" key="9">
    <source>
        <dbReference type="ARBA" id="ARBA00025162"/>
    </source>
</evidence>
<reference evidence="15" key="1">
    <citation type="submission" date="2024-06" db="EMBL/GenBank/DDBJ databases">
        <authorList>
            <person name="Li S."/>
        </authorList>
    </citation>
    <scope>NUCLEOTIDE SEQUENCE</scope>
    <source>
        <strain evidence="15">SR10</strain>
    </source>
</reference>
<evidence type="ECO:0000256" key="12">
    <source>
        <dbReference type="RuleBase" id="RU000645"/>
    </source>
</evidence>
<dbReference type="InterPro" id="IPR015760">
    <property type="entry name" value="TIF_IF2"/>
</dbReference>
<evidence type="ECO:0000313" key="15">
    <source>
        <dbReference type="EMBL" id="XCO74506.1"/>
    </source>
</evidence>
<dbReference type="Pfam" id="PF11987">
    <property type="entry name" value="IF-2"/>
    <property type="match status" value="1"/>
</dbReference>
<dbReference type="Gene3D" id="2.40.30.10">
    <property type="entry name" value="Translation factors"/>
    <property type="match status" value="2"/>
</dbReference>
<dbReference type="PROSITE" id="PS01176">
    <property type="entry name" value="IF2"/>
    <property type="match status" value="1"/>
</dbReference>
<dbReference type="Pfam" id="PF00009">
    <property type="entry name" value="GTP_EFTU"/>
    <property type="match status" value="1"/>
</dbReference>